<gene>
    <name evidence="1" type="ORF">NCTC12967_02649</name>
</gene>
<name>A0A3S4Y8W7_9ACTN</name>
<sequence length="498" mass="56648">MDRWGEVTVPTQVALRFVTGKYHANGWDHALNEGISEWPPSPWRLLRALISVWHTRCDDIPEEMIDDLLTGLATEPPEYLLPAARPSQTRHYMPNPDFLEGVKHSTSLQLDPRLNLDGEAEVVIRWPNLTLPAGQRDALERLLRKLPYLGRAESRCEAWLLSDEHSQQEKGWVRPSETGNTQVLVPEPGVTRKQLETSSLEMRKARLRYPSGSRWVRYELPGEALSAPAHCEVNDLLRPTTVRWRLEPTAPFRVEDGILAAHGLRGRILGTKKENTDLREQGSGVEALAGHHGVFDDGPQHRHSHWLWLPTLGAGGELTGQVEDLVLWVPDGIPADTLSRLAGARYLPRWSNAPKGYRSGAELHLQLMGPVDTVMHEYTSADATTWVSVTPFLTDRFPKQNKPREEFAQKLVERELGFRHPGGTPPVRVKLLADWENRDVVRFRRYRWNESMARRRRGMLLRLDFDEPLPKGLGERPEPLVLGSLSHFGFGLFRPVER</sequence>
<dbReference type="AlphaFoldDB" id="A0A3S4Y8W7"/>
<dbReference type="EMBL" id="LR134406">
    <property type="protein sequence ID" value="VEH71330.1"/>
    <property type="molecule type" value="Genomic_DNA"/>
</dbReference>
<keyword evidence="2" id="KW-1185">Reference proteome</keyword>
<dbReference type="NCBIfam" id="TIGR02165">
    <property type="entry name" value="cas5_6_GSU0054"/>
    <property type="match status" value="1"/>
</dbReference>
<evidence type="ECO:0000313" key="2">
    <source>
        <dbReference type="Proteomes" id="UP000273044"/>
    </source>
</evidence>
<evidence type="ECO:0000313" key="1">
    <source>
        <dbReference type="EMBL" id="VEH71330.1"/>
    </source>
</evidence>
<dbReference type="Proteomes" id="UP000273044">
    <property type="component" value="Chromosome"/>
</dbReference>
<proteinExistence type="predicted"/>
<reference evidence="1 2" key="1">
    <citation type="submission" date="2018-12" db="EMBL/GenBank/DDBJ databases">
        <authorList>
            <consortium name="Pathogen Informatics"/>
        </authorList>
    </citation>
    <scope>NUCLEOTIDE SEQUENCE [LARGE SCALE GENOMIC DNA]</scope>
    <source>
        <strain evidence="1 2">NCTC12967</strain>
    </source>
</reference>
<organism evidence="1 2">
    <name type="scientific">Arachnia propionica</name>
    <dbReference type="NCBI Taxonomy" id="1750"/>
    <lineage>
        <taxon>Bacteria</taxon>
        <taxon>Bacillati</taxon>
        <taxon>Actinomycetota</taxon>
        <taxon>Actinomycetes</taxon>
        <taxon>Propionibacteriales</taxon>
        <taxon>Propionibacteriaceae</taxon>
        <taxon>Arachnia</taxon>
    </lineage>
</organism>
<protein>
    <submittedName>
        <fullName evidence="1">CRISPR-associated protein GSU0054/csb2, Dpsyc system</fullName>
    </submittedName>
</protein>
<accession>A0A3S4Y8W7</accession>
<dbReference type="InterPro" id="IPR019089">
    <property type="entry name" value="Cas_GSU0054"/>
</dbReference>